<reference evidence="2" key="1">
    <citation type="journal article" date="2022" name="bioRxiv">
        <title>Sequencing and chromosome-scale assembly of the giantPleurodeles waltlgenome.</title>
        <authorList>
            <person name="Brown T."/>
            <person name="Elewa A."/>
            <person name="Iarovenko S."/>
            <person name="Subramanian E."/>
            <person name="Araus A.J."/>
            <person name="Petzold A."/>
            <person name="Susuki M."/>
            <person name="Suzuki K.-i.T."/>
            <person name="Hayashi T."/>
            <person name="Toyoda A."/>
            <person name="Oliveira C."/>
            <person name="Osipova E."/>
            <person name="Leigh N.D."/>
            <person name="Simon A."/>
            <person name="Yun M.H."/>
        </authorList>
    </citation>
    <scope>NUCLEOTIDE SEQUENCE</scope>
    <source>
        <strain evidence="2">20211129_DDA</strain>
        <tissue evidence="2">Liver</tissue>
    </source>
</reference>
<dbReference type="Proteomes" id="UP001066276">
    <property type="component" value="Chromosome 7"/>
</dbReference>
<name>A0AAV7PKN8_PLEWA</name>
<gene>
    <name evidence="2" type="ORF">NDU88_004736</name>
</gene>
<feature type="region of interest" description="Disordered" evidence="1">
    <location>
        <begin position="61"/>
        <end position="102"/>
    </location>
</feature>
<dbReference type="EMBL" id="JANPWB010000011">
    <property type="protein sequence ID" value="KAJ1126328.1"/>
    <property type="molecule type" value="Genomic_DNA"/>
</dbReference>
<accession>A0AAV7PKN8</accession>
<proteinExistence type="predicted"/>
<evidence type="ECO:0000313" key="2">
    <source>
        <dbReference type="EMBL" id="KAJ1126328.1"/>
    </source>
</evidence>
<organism evidence="2 3">
    <name type="scientific">Pleurodeles waltl</name>
    <name type="common">Iberian ribbed newt</name>
    <dbReference type="NCBI Taxonomy" id="8319"/>
    <lineage>
        <taxon>Eukaryota</taxon>
        <taxon>Metazoa</taxon>
        <taxon>Chordata</taxon>
        <taxon>Craniata</taxon>
        <taxon>Vertebrata</taxon>
        <taxon>Euteleostomi</taxon>
        <taxon>Amphibia</taxon>
        <taxon>Batrachia</taxon>
        <taxon>Caudata</taxon>
        <taxon>Salamandroidea</taxon>
        <taxon>Salamandridae</taxon>
        <taxon>Pleurodelinae</taxon>
        <taxon>Pleurodeles</taxon>
    </lineage>
</organism>
<comment type="caution">
    <text evidence="2">The sequence shown here is derived from an EMBL/GenBank/DDBJ whole genome shotgun (WGS) entry which is preliminary data.</text>
</comment>
<evidence type="ECO:0000256" key="1">
    <source>
        <dbReference type="SAM" id="MobiDB-lite"/>
    </source>
</evidence>
<dbReference type="AlphaFoldDB" id="A0AAV7PKN8"/>
<protein>
    <submittedName>
        <fullName evidence="2">Uncharacterized protein</fullName>
    </submittedName>
</protein>
<sequence>MDGSFKEVFSRSHLSLRAGIYGTYVVQCLISDLKTMYRSLDESSDISGFVDMIERQIAEGSCDGPLLPQADPPCSEGVDSAATSDLEVQPPSANPRSRPWNVGQREPFRAVTWLQNSDGSDERRSDGRGTLCWGTAKEDGDDKEGVVCSRWMIQQETLSTTGRPERVAREAPRACSGHAWGNAWPLQVRGLHK</sequence>
<evidence type="ECO:0000313" key="3">
    <source>
        <dbReference type="Proteomes" id="UP001066276"/>
    </source>
</evidence>
<keyword evidence="3" id="KW-1185">Reference proteome</keyword>